<dbReference type="AlphaFoldDB" id="A0AAD9ZR67"/>
<dbReference type="PANTHER" id="PTHR47150:SF6">
    <property type="entry name" value="OS01G0872900 PROTEIN"/>
    <property type="match status" value="1"/>
</dbReference>
<sequence length="199" mass="23163">MAWKGMHVGHVQEPTIILDAVASYDLWIWHAFFELPRSHNDIIVLNQSPLFNPPWSTLMKTIPYPQENKHRNFAKVQESTRKDVEQAFRVLQACFAIVRGPARFWGCDTLNDIMKVYVIMHTMIVKDECGTYIEDLMMIKVMKIFGLNHHLNEQYGLWNSFRIIIKFETEKPTLNSKKILLNTDGKIKDLLGPCNLITC</sequence>
<protein>
    <submittedName>
        <fullName evidence="1">Uncharacterized protein</fullName>
    </submittedName>
</protein>
<keyword evidence="2" id="KW-1185">Reference proteome</keyword>
<proteinExistence type="predicted"/>
<name>A0AAD9ZR67_9ROSI</name>
<dbReference type="InterPro" id="IPR006912">
    <property type="entry name" value="Harbinger_derived_prot"/>
</dbReference>
<reference evidence="1" key="1">
    <citation type="journal article" date="2023" name="Plant J.">
        <title>Genome sequences and population genomics provide insights into the demographic history, inbreeding, and mutation load of two 'living fossil' tree species of Dipteronia.</title>
        <authorList>
            <person name="Feng Y."/>
            <person name="Comes H.P."/>
            <person name="Chen J."/>
            <person name="Zhu S."/>
            <person name="Lu R."/>
            <person name="Zhang X."/>
            <person name="Li P."/>
            <person name="Qiu J."/>
            <person name="Olsen K.M."/>
            <person name="Qiu Y."/>
        </authorList>
    </citation>
    <scope>NUCLEOTIDE SEQUENCE</scope>
    <source>
        <strain evidence="1">NBL</strain>
    </source>
</reference>
<dbReference type="EMBL" id="JANJYJ010000009">
    <property type="protein sequence ID" value="KAK3188316.1"/>
    <property type="molecule type" value="Genomic_DNA"/>
</dbReference>
<dbReference type="Proteomes" id="UP001281410">
    <property type="component" value="Unassembled WGS sequence"/>
</dbReference>
<evidence type="ECO:0000313" key="2">
    <source>
        <dbReference type="Proteomes" id="UP001281410"/>
    </source>
</evidence>
<gene>
    <name evidence="1" type="ORF">Dsin_027877</name>
</gene>
<evidence type="ECO:0000313" key="1">
    <source>
        <dbReference type="EMBL" id="KAK3188316.1"/>
    </source>
</evidence>
<dbReference type="Pfam" id="PF04827">
    <property type="entry name" value="Plant_tran"/>
    <property type="match status" value="2"/>
</dbReference>
<dbReference type="PANTHER" id="PTHR47150">
    <property type="entry name" value="OS12G0169200 PROTEIN"/>
    <property type="match status" value="1"/>
</dbReference>
<comment type="caution">
    <text evidence="1">The sequence shown here is derived from an EMBL/GenBank/DDBJ whole genome shotgun (WGS) entry which is preliminary data.</text>
</comment>
<accession>A0AAD9ZR67</accession>
<organism evidence="1 2">
    <name type="scientific">Dipteronia sinensis</name>
    <dbReference type="NCBI Taxonomy" id="43782"/>
    <lineage>
        <taxon>Eukaryota</taxon>
        <taxon>Viridiplantae</taxon>
        <taxon>Streptophyta</taxon>
        <taxon>Embryophyta</taxon>
        <taxon>Tracheophyta</taxon>
        <taxon>Spermatophyta</taxon>
        <taxon>Magnoliopsida</taxon>
        <taxon>eudicotyledons</taxon>
        <taxon>Gunneridae</taxon>
        <taxon>Pentapetalae</taxon>
        <taxon>rosids</taxon>
        <taxon>malvids</taxon>
        <taxon>Sapindales</taxon>
        <taxon>Sapindaceae</taxon>
        <taxon>Hippocastanoideae</taxon>
        <taxon>Acereae</taxon>
        <taxon>Dipteronia</taxon>
    </lineage>
</organism>